<accession>A0ABT0C7C4</accession>
<dbReference type="PIRSF" id="PIRSF012702">
    <property type="entry name" value="UCP012702"/>
    <property type="match status" value="1"/>
</dbReference>
<evidence type="ECO:0000259" key="2">
    <source>
        <dbReference type="Pfam" id="PF07364"/>
    </source>
</evidence>
<dbReference type="InterPro" id="IPR015995">
    <property type="entry name" value="MlrC_N"/>
</dbReference>
<dbReference type="Pfam" id="PF07171">
    <property type="entry name" value="MlrC_C"/>
    <property type="match status" value="1"/>
</dbReference>
<comment type="caution">
    <text evidence="3">The sequence shown here is derived from an EMBL/GenBank/DDBJ whole genome shotgun (WGS) entry which is preliminary data.</text>
</comment>
<dbReference type="EMBL" id="JAFIRA010000002">
    <property type="protein sequence ID" value="MCJ2541589.1"/>
    <property type="molecule type" value="Genomic_DNA"/>
</dbReference>
<evidence type="ECO:0000313" key="3">
    <source>
        <dbReference type="EMBL" id="MCJ2541589.1"/>
    </source>
</evidence>
<sequence length="503" mass="54469">MRIAIGGISHETNTFSIVPTTLSDFLCCHYAEDEQLFTQYQGTKTSIGGFLDAARDFEFQVVPTLMAVATPGGLVTAEALSTLVARLTTRLAHQQHFNPLDGILLALHGAMVSELDPDGESYILRAIRAVVGADLPIFVELDLHGNITPEMVKLATLCVAYDEYPHTDTYERAYEAGCLMARQVRGEIHPTVAAIHLPLLAGMQRQYTHAEPMLGLKHLAHQIEQEPSILNVSYLPGFPYADIAATCFTVMVTSDRDPTLARHKAQELAQYVWQQRDQFVPQPVPVDAAVQMAIQAAQGPVVLADSGDNPGAGTPCDGTVLLEALLRLGAQKVAVAVMADPEVVQQAIAAGVGATLKTTLGGKVDRLHGDPLPITAQVLRISDGTFTHTGPMLTGIRIEMGPTVVLQVEGSRGGSVQVVVSSQRYQPTDLEVFRSQGIEPTEQHIVVVKSLVHFRAAFGPIARQVIEVDSPGLSNPDLGRLHFQHLRRPIYPLDAEVTLDFEI</sequence>
<feature type="domain" description="Microcystin LR degradation protein MlrC C-terminal" evidence="1">
    <location>
        <begin position="303"/>
        <end position="485"/>
    </location>
</feature>
<evidence type="ECO:0000259" key="1">
    <source>
        <dbReference type="Pfam" id="PF07171"/>
    </source>
</evidence>
<dbReference type="RefSeq" id="WP_244348705.1">
    <property type="nucleotide sequence ID" value="NZ_JAFIRA010000002.1"/>
</dbReference>
<reference evidence="3" key="1">
    <citation type="submission" date="2021-02" db="EMBL/GenBank/DDBJ databases">
        <title>The CRISPR/cas machinery reduction and long-range gene transfer in the hot spring cyanobacterium Synechococcus.</title>
        <authorList>
            <person name="Dvorak P."/>
            <person name="Jahodarova E."/>
            <person name="Hasler P."/>
            <person name="Poulickova A."/>
        </authorList>
    </citation>
    <scope>NUCLEOTIDE SEQUENCE</scope>
    <source>
        <strain evidence="3">Rupite</strain>
    </source>
</reference>
<dbReference type="InterPro" id="IPR010799">
    <property type="entry name" value="MlrC_C"/>
</dbReference>
<dbReference type="InterPro" id="IPR009197">
    <property type="entry name" value="MlrC"/>
</dbReference>
<dbReference type="Proteomes" id="UP000830835">
    <property type="component" value="Unassembled WGS sequence"/>
</dbReference>
<evidence type="ECO:0000313" key="4">
    <source>
        <dbReference type="Proteomes" id="UP000830835"/>
    </source>
</evidence>
<keyword evidence="4" id="KW-1185">Reference proteome</keyword>
<proteinExistence type="predicted"/>
<feature type="domain" description="Microcystin LR degradation protein MlrC N-terminal" evidence="2">
    <location>
        <begin position="2"/>
        <end position="293"/>
    </location>
</feature>
<organism evidence="3 4">
    <name type="scientific">Thermostichus vulcanus str. 'Rupite'</name>
    <dbReference type="NCBI Taxonomy" id="2813851"/>
    <lineage>
        <taxon>Bacteria</taxon>
        <taxon>Bacillati</taxon>
        <taxon>Cyanobacteriota</taxon>
        <taxon>Cyanophyceae</taxon>
        <taxon>Thermostichales</taxon>
        <taxon>Thermostichaceae</taxon>
        <taxon>Thermostichus</taxon>
    </lineage>
</organism>
<dbReference type="Pfam" id="PF07364">
    <property type="entry name" value="DUF1485"/>
    <property type="match status" value="1"/>
</dbReference>
<name>A0ABT0C7C4_THEVL</name>
<protein>
    <submittedName>
        <fullName evidence="3">M81 family metallopeptidase</fullName>
    </submittedName>
</protein>
<gene>
    <name evidence="3" type="ORF">JX360_01495</name>
</gene>